<dbReference type="AlphaFoldDB" id="A0A2H3AGW8"/>
<organism evidence="1 2">
    <name type="scientific">Armillaria solidipes</name>
    <dbReference type="NCBI Taxonomy" id="1076256"/>
    <lineage>
        <taxon>Eukaryota</taxon>
        <taxon>Fungi</taxon>
        <taxon>Dikarya</taxon>
        <taxon>Basidiomycota</taxon>
        <taxon>Agaricomycotina</taxon>
        <taxon>Agaricomycetes</taxon>
        <taxon>Agaricomycetidae</taxon>
        <taxon>Agaricales</taxon>
        <taxon>Marasmiineae</taxon>
        <taxon>Physalacriaceae</taxon>
        <taxon>Armillaria</taxon>
    </lineage>
</organism>
<name>A0A2H3AGW8_9AGAR</name>
<dbReference type="Proteomes" id="UP000218334">
    <property type="component" value="Unassembled WGS sequence"/>
</dbReference>
<evidence type="ECO:0000313" key="2">
    <source>
        <dbReference type="Proteomes" id="UP000218334"/>
    </source>
</evidence>
<gene>
    <name evidence="1" type="ORF">ARMSODRAFT_967921</name>
</gene>
<reference evidence="2" key="1">
    <citation type="journal article" date="2017" name="Nat. Ecol. Evol.">
        <title>Genome expansion and lineage-specific genetic innovations in the forest pathogenic fungi Armillaria.</title>
        <authorList>
            <person name="Sipos G."/>
            <person name="Prasanna A.N."/>
            <person name="Walter M.C."/>
            <person name="O'Connor E."/>
            <person name="Balint B."/>
            <person name="Krizsan K."/>
            <person name="Kiss B."/>
            <person name="Hess J."/>
            <person name="Varga T."/>
            <person name="Slot J."/>
            <person name="Riley R."/>
            <person name="Boka B."/>
            <person name="Rigling D."/>
            <person name="Barry K."/>
            <person name="Lee J."/>
            <person name="Mihaltcheva S."/>
            <person name="LaButti K."/>
            <person name="Lipzen A."/>
            <person name="Waldron R."/>
            <person name="Moloney N.M."/>
            <person name="Sperisen C."/>
            <person name="Kredics L."/>
            <person name="Vagvoelgyi C."/>
            <person name="Patrignani A."/>
            <person name="Fitzpatrick D."/>
            <person name="Nagy I."/>
            <person name="Doyle S."/>
            <person name="Anderson J.B."/>
            <person name="Grigoriev I.V."/>
            <person name="Gueldener U."/>
            <person name="Muensterkoetter M."/>
            <person name="Nagy L.G."/>
        </authorList>
    </citation>
    <scope>NUCLEOTIDE SEQUENCE [LARGE SCALE GENOMIC DNA]</scope>
    <source>
        <strain evidence="2">28-4</strain>
    </source>
</reference>
<evidence type="ECO:0000313" key="1">
    <source>
        <dbReference type="EMBL" id="PBK58185.1"/>
    </source>
</evidence>
<sequence>MSPSQGPGAPSCAGCALRCDWEWRSGIPGAHLRATSLILPSTSIVPDHRPVLARGTKLRRLGAKFEFSAWSLGRGEDEELVLACRNKICRLGAKFEFGGPRTRCRRCGC</sequence>
<accession>A0A2H3AGW8</accession>
<proteinExistence type="predicted"/>
<keyword evidence="2" id="KW-1185">Reference proteome</keyword>
<dbReference type="EMBL" id="KZ293589">
    <property type="protein sequence ID" value="PBK58185.1"/>
    <property type="molecule type" value="Genomic_DNA"/>
</dbReference>
<protein>
    <submittedName>
        <fullName evidence="1">Uncharacterized protein</fullName>
    </submittedName>
</protein>